<dbReference type="PANTHER" id="PTHR35861">
    <property type="match status" value="1"/>
</dbReference>
<gene>
    <name evidence="1" type="ORF">LCGC14_0413120</name>
</gene>
<reference evidence="1" key="1">
    <citation type="journal article" date="2015" name="Nature">
        <title>Complex archaea that bridge the gap between prokaryotes and eukaryotes.</title>
        <authorList>
            <person name="Spang A."/>
            <person name="Saw J.H."/>
            <person name="Jorgensen S.L."/>
            <person name="Zaremba-Niedzwiedzka K."/>
            <person name="Martijn J."/>
            <person name="Lind A.E."/>
            <person name="van Eijk R."/>
            <person name="Schleper C."/>
            <person name="Guy L."/>
            <person name="Ettema T.J."/>
        </authorList>
    </citation>
    <scope>NUCLEOTIDE SEQUENCE</scope>
</reference>
<comment type="caution">
    <text evidence="1">The sequence shown here is derived from an EMBL/GenBank/DDBJ whole genome shotgun (WGS) entry which is preliminary data.</text>
</comment>
<dbReference type="Gene3D" id="3.40.50.11780">
    <property type="match status" value="2"/>
</dbReference>
<name>A0A0F9ST52_9ZZZZ</name>
<sequence>MAELLSSKIVVVEEEPRIRNIPGLPTAVLAAVGITERGPIAAATLVTSFEEFIRVFGGFTVDSDLALAMQGFFQNGGTTVWVVRTVHFTDITNPATKTSLAATLNLQTAAGAPAAGTILGTVVGPYDLEPGDTLSIDVDTGGPVVATFLATAALRTSAVETYALVDGQTLTVKIDSEAVAQVITFNTAEFVAIGAATALEVAAVINAEIVGASADGSSGSVVLTSDKRGTDSNVDVTGGTANPVLVFPTGPLAGTGNVADIDAVTVAEVKTIVEAAVAGLTVSDVGGATQIASNTTGPASSILVEAASTADDELGFDNATHSGDSGAAANTLKIDGKTDGTYANGIRPIISAPTSGAADEFNLQVEDDGVIVETFPNLSMVDANDNFVETVVNDSDNGSDLIVVTDLDSTAADPRPAVGRFGPLTGGDDGLTLLDDNDFLGSGAGATGLHALDQVQGATMLVVPGRSTSAVHNGMVSYSEIDRAKSLFPVLDPPAGLSAAGIVTYQVTTAALLNLSEFGAIYWPRVKVLNPSKTVFGNVNELTVPPSGIIAGVFSRTDAEAPGGVYRAPAGVEKGRLLGVLGFETDEVLEEAKRDLVYPKRINPLSTFPGAPRFIDGSRTLKGNGNFPSVPERRGVIFIEQSLKQGLEFLRFQPNTEETRAVANRTVTAFLLNQMRNGAFATKDPATAFFVDTSEALNTPSVVASGRMIIRIGLATAKPAEFIILRISQDTRALEEELAS</sequence>
<evidence type="ECO:0008006" key="2">
    <source>
        <dbReference type="Google" id="ProtNLM"/>
    </source>
</evidence>
<evidence type="ECO:0000313" key="1">
    <source>
        <dbReference type="EMBL" id="KKN72175.1"/>
    </source>
</evidence>
<accession>A0A0F9ST52</accession>
<organism evidence="1">
    <name type="scientific">marine sediment metagenome</name>
    <dbReference type="NCBI Taxonomy" id="412755"/>
    <lineage>
        <taxon>unclassified sequences</taxon>
        <taxon>metagenomes</taxon>
        <taxon>ecological metagenomes</taxon>
    </lineage>
</organism>
<dbReference type="EMBL" id="LAZR01000367">
    <property type="protein sequence ID" value="KKN72175.1"/>
    <property type="molecule type" value="Genomic_DNA"/>
</dbReference>
<dbReference type="InterPro" id="IPR052042">
    <property type="entry name" value="Tail_sheath_structural"/>
</dbReference>
<proteinExistence type="predicted"/>
<dbReference type="AlphaFoldDB" id="A0A0F9ST52"/>
<protein>
    <recommendedName>
        <fullName evidence="2">Tail sheath protein C-terminal domain-containing protein</fullName>
    </recommendedName>
</protein>
<dbReference type="PANTHER" id="PTHR35861:SF1">
    <property type="entry name" value="PHAGE TAIL SHEATH PROTEIN"/>
    <property type="match status" value="1"/>
</dbReference>